<keyword evidence="4" id="KW-0472">Membrane</keyword>
<proteinExistence type="inferred from homology"/>
<protein>
    <recommendedName>
        <fullName evidence="2">Formin-like protein</fullName>
    </recommendedName>
</protein>
<feature type="domain" description="FH2" evidence="6">
    <location>
        <begin position="519"/>
        <end position="951"/>
    </location>
</feature>
<dbReference type="SMART" id="SM00498">
    <property type="entry name" value="FH2"/>
    <property type="match status" value="1"/>
</dbReference>
<accession>A0A6A1VQX2</accession>
<evidence type="ECO:0000256" key="2">
    <source>
        <dbReference type="RuleBase" id="RU361260"/>
    </source>
</evidence>
<reference evidence="7 8" key="1">
    <citation type="journal article" date="2019" name="Plant Biotechnol. J.">
        <title>The red bayberry genome and genetic basis of sex determination.</title>
        <authorList>
            <person name="Jia H.M."/>
            <person name="Jia H.J."/>
            <person name="Cai Q.L."/>
            <person name="Wang Y."/>
            <person name="Zhao H.B."/>
            <person name="Yang W.F."/>
            <person name="Wang G.Y."/>
            <person name="Li Y.H."/>
            <person name="Zhan D.L."/>
            <person name="Shen Y.T."/>
            <person name="Niu Q.F."/>
            <person name="Chang L."/>
            <person name="Qiu J."/>
            <person name="Zhao L."/>
            <person name="Xie H.B."/>
            <person name="Fu W.Y."/>
            <person name="Jin J."/>
            <person name="Li X.W."/>
            <person name="Jiao Y."/>
            <person name="Zhou C.C."/>
            <person name="Tu T."/>
            <person name="Chai C.Y."/>
            <person name="Gao J.L."/>
            <person name="Fan L.J."/>
            <person name="van de Weg E."/>
            <person name="Wang J.Y."/>
            <person name="Gao Z.S."/>
        </authorList>
    </citation>
    <scope>NUCLEOTIDE SEQUENCE [LARGE SCALE GENOMIC DNA]</scope>
    <source>
        <tissue evidence="7">Leaves</tissue>
    </source>
</reference>
<dbReference type="EMBL" id="RXIC02000022">
    <property type="protein sequence ID" value="KAB1215304.1"/>
    <property type="molecule type" value="Genomic_DNA"/>
</dbReference>
<feature type="compositionally biased region" description="Low complexity" evidence="3">
    <location>
        <begin position="177"/>
        <end position="201"/>
    </location>
</feature>
<dbReference type="InterPro" id="IPR027643">
    <property type="entry name" value="Formin-like_plant"/>
</dbReference>
<dbReference type="AlphaFoldDB" id="A0A6A1VQX2"/>
<feature type="compositionally biased region" description="Pro residues" evidence="3">
    <location>
        <begin position="412"/>
        <end position="441"/>
    </location>
</feature>
<evidence type="ECO:0000256" key="1">
    <source>
        <dbReference type="ARBA" id="ARBA00025793"/>
    </source>
</evidence>
<keyword evidence="5" id="KW-0732">Signal</keyword>
<keyword evidence="8" id="KW-1185">Reference proteome</keyword>
<feature type="region of interest" description="Disordered" evidence="3">
    <location>
        <begin position="164"/>
        <end position="247"/>
    </location>
</feature>
<keyword evidence="4" id="KW-1133">Transmembrane helix</keyword>
<evidence type="ECO:0000256" key="5">
    <source>
        <dbReference type="SAM" id="SignalP"/>
    </source>
</evidence>
<dbReference type="PANTHER" id="PTHR23213">
    <property type="entry name" value="FORMIN-RELATED"/>
    <property type="match status" value="1"/>
</dbReference>
<dbReference type="PANTHER" id="PTHR23213:SF269">
    <property type="entry name" value="FORMIN-LIKE PROTEIN 5"/>
    <property type="match status" value="1"/>
</dbReference>
<dbReference type="Proteomes" id="UP000516437">
    <property type="component" value="Chromosome 4"/>
</dbReference>
<dbReference type="Pfam" id="PF02181">
    <property type="entry name" value="FH2"/>
    <property type="match status" value="1"/>
</dbReference>
<feature type="transmembrane region" description="Helical" evidence="4">
    <location>
        <begin position="254"/>
        <end position="277"/>
    </location>
</feature>
<dbReference type="Gene3D" id="1.20.58.2220">
    <property type="entry name" value="Formin, FH2 domain"/>
    <property type="match status" value="1"/>
</dbReference>
<feature type="compositionally biased region" description="Polar residues" evidence="3">
    <location>
        <begin position="506"/>
        <end position="515"/>
    </location>
</feature>
<dbReference type="InterPro" id="IPR015425">
    <property type="entry name" value="FH2_Formin"/>
</dbReference>
<evidence type="ECO:0000256" key="4">
    <source>
        <dbReference type="SAM" id="Phobius"/>
    </source>
</evidence>
<feature type="chain" id="PRO_5025332392" description="Formin-like protein" evidence="5">
    <location>
        <begin position="24"/>
        <end position="985"/>
    </location>
</feature>
<keyword evidence="4" id="KW-0812">Transmembrane</keyword>
<evidence type="ECO:0000313" key="8">
    <source>
        <dbReference type="Proteomes" id="UP000516437"/>
    </source>
</evidence>
<feature type="compositionally biased region" description="Pro residues" evidence="3">
    <location>
        <begin position="471"/>
        <end position="490"/>
    </location>
</feature>
<sequence>MGLVKTSFFIVFVSLLCTIAVLSSEGRNSDEEAFLRQLVDPESGKIDEDTAEVLWISCRQDLIHLSEAVGDLDLCFVEETSGGTEDVNSRFRSLATENMQKIIGVLHPALKRTLLDCFRKNNILFHVSGEEAGSKIWYAEYIGSLYPRVDAPRRHLGAELLQSITGEPSPAPGVGSGFSSPVPSPDAALSPAPVPSSNPASTPQPSAVSPREPFFPQVVNNSSIQPPANEYSSASPDSSINVQGNKQSGSHKSVVIAVVVTASVTFVVAALFFLCYMKCCRTGSGGRRNDERPLLSLSMSDFSVGASPKSFPHGNSTKEGQVEHHSFGNDSNNHKKGSSLDGNFHMQSHILHSSPHKTSSVGAAGGVAKFSPESFDASSDVNGQVLPLPPGRVVTPASVLLSQKPPTGGADPLPPEPPSSFRPPPSKAGPPPLPPVAPPSLKPSSSGGGPRPPGPPPPPPPAHLPASTKTGPPPPAPPRSGVPPPRPPQPIGLGTKGARPPVGMKHSSNATSNEEAGSEGDADAPKAKLKPFFWDKVLASPDQSMVWHQIKSGSFQFNEEMIETLFGYNVVDKNTNVRKKESSSQDPSPQYIQIIDSKKSQNLSILLRALNVTTEEVCDAIHEGNELPPEVLHTLLKMAPTAEEELKLRLFGGELAQLGPADRFLKALIDVPFAFKRLEALLFMSTLQEEAPNTKEAFATLEVACKELRNSRLFLKLLEAVLKTGNRMNDGTFRGGAQAFKLDTLLKLSDVKGVDGKTTLLHFVVQEIIRSEGVRAARAAKESQSLSSIKSDDLLEETTHDTEEDYRSLGLQVVSGLGNELENVKKAAILDADSLKGTVAKLGQQLVKTYDFLNSQMKSIGEDRGFHQTLKNFVQNAEIDVTWLQEEEKRIMALVKSTSDYFHGKAGKDEGLRLFVIVRDFLIMLDKACKEVRTAPKRPTKAQRKEASMVPASSDTRQIPDLHQLLFPAITDRRIDNSSSDDESP</sequence>
<dbReference type="SUPFAM" id="SSF101447">
    <property type="entry name" value="Formin homology 2 domain (FH2 domain)"/>
    <property type="match status" value="1"/>
</dbReference>
<evidence type="ECO:0000256" key="3">
    <source>
        <dbReference type="SAM" id="MobiDB-lite"/>
    </source>
</evidence>
<feature type="region of interest" description="Disordered" evidence="3">
    <location>
        <begin position="401"/>
        <end position="525"/>
    </location>
</feature>
<feature type="region of interest" description="Disordered" evidence="3">
    <location>
        <begin position="306"/>
        <end position="343"/>
    </location>
</feature>
<dbReference type="PROSITE" id="PS51444">
    <property type="entry name" value="FH2"/>
    <property type="match status" value="1"/>
</dbReference>
<comment type="similarity">
    <text evidence="1">Belongs to the formin-like family. Class-I subfamily.</text>
</comment>
<feature type="compositionally biased region" description="Pro residues" evidence="3">
    <location>
        <begin position="450"/>
        <end position="463"/>
    </location>
</feature>
<dbReference type="InterPro" id="IPR042201">
    <property type="entry name" value="FH2_Formin_sf"/>
</dbReference>
<feature type="compositionally biased region" description="Polar residues" evidence="3">
    <location>
        <begin position="218"/>
        <end position="247"/>
    </location>
</feature>
<dbReference type="OrthoDB" id="1668162at2759"/>
<evidence type="ECO:0000313" key="7">
    <source>
        <dbReference type="EMBL" id="KAB1215304.1"/>
    </source>
</evidence>
<feature type="signal peptide" evidence="5">
    <location>
        <begin position="1"/>
        <end position="23"/>
    </location>
</feature>
<gene>
    <name evidence="7" type="ORF">CJ030_MR4G018392</name>
</gene>
<dbReference type="GO" id="GO:0045010">
    <property type="term" value="P:actin nucleation"/>
    <property type="evidence" value="ECO:0007669"/>
    <property type="project" value="InterPro"/>
</dbReference>
<feature type="region of interest" description="Disordered" evidence="3">
    <location>
        <begin position="935"/>
        <end position="955"/>
    </location>
</feature>
<name>A0A6A1VQX2_9ROSI</name>
<organism evidence="7 8">
    <name type="scientific">Morella rubra</name>
    <name type="common">Chinese bayberry</name>
    <dbReference type="NCBI Taxonomy" id="262757"/>
    <lineage>
        <taxon>Eukaryota</taxon>
        <taxon>Viridiplantae</taxon>
        <taxon>Streptophyta</taxon>
        <taxon>Embryophyta</taxon>
        <taxon>Tracheophyta</taxon>
        <taxon>Spermatophyta</taxon>
        <taxon>Magnoliopsida</taxon>
        <taxon>eudicotyledons</taxon>
        <taxon>Gunneridae</taxon>
        <taxon>Pentapetalae</taxon>
        <taxon>rosids</taxon>
        <taxon>fabids</taxon>
        <taxon>Fagales</taxon>
        <taxon>Myricaceae</taxon>
        <taxon>Morella</taxon>
    </lineage>
</organism>
<evidence type="ECO:0000259" key="6">
    <source>
        <dbReference type="PROSITE" id="PS51444"/>
    </source>
</evidence>
<comment type="caution">
    <text evidence="7">The sequence shown here is derived from an EMBL/GenBank/DDBJ whole genome shotgun (WGS) entry which is preliminary data.</text>
</comment>
<dbReference type="GO" id="GO:0051015">
    <property type="term" value="F:actin filament binding"/>
    <property type="evidence" value="ECO:0007669"/>
    <property type="project" value="InterPro"/>
</dbReference>